<feature type="chain" id="PRO_5040292636" evidence="2">
    <location>
        <begin position="37"/>
        <end position="330"/>
    </location>
</feature>
<evidence type="ECO:0000256" key="1">
    <source>
        <dbReference type="SAM" id="MobiDB-lite"/>
    </source>
</evidence>
<proteinExistence type="predicted"/>
<feature type="signal peptide" evidence="2">
    <location>
        <begin position="1"/>
        <end position="36"/>
    </location>
</feature>
<sequence>MEWFSKNGMRRQPWSPLAPVMLILLVVATACHEGSAFSMGSPFVRLQRSFAAETKVWDSEGGNVLDELLNTTLSDAIRQQMRRPKRNGRTNGEQKGDNLSATTRRNSFWTMNVFKNARDTAGTLGDIMSRGSDGVGVSSPSSAKESSAPSLGRGSGLVTSAGKGTLVGRFGIEHPLDRMALTANGNLQRLVSSYYDAPVQVVVDYCEPVSDCEEVPVTFPNNLQYSKFQPKQWERTVHLTVHNQTFCTAHSQVTVFDPFCQELVESGQVGLGQLFRYLDILPEFELHDAGQYPAERGGGFWREYTLRCAELSCDIHEDFQSGVWEIRPQN</sequence>
<keyword evidence="2" id="KW-0732">Signal</keyword>
<dbReference type="OrthoDB" id="5673at2759"/>
<gene>
    <name evidence="3" type="ORF">SEMRO_1968_G308390.1</name>
</gene>
<evidence type="ECO:0000313" key="4">
    <source>
        <dbReference type="Proteomes" id="UP001153069"/>
    </source>
</evidence>
<feature type="compositionally biased region" description="Polar residues" evidence="1">
    <location>
        <begin position="89"/>
        <end position="102"/>
    </location>
</feature>
<dbReference type="AlphaFoldDB" id="A0A9N8EXA5"/>
<reference evidence="3" key="1">
    <citation type="submission" date="2020-06" db="EMBL/GenBank/DDBJ databases">
        <authorList>
            <consortium name="Plant Systems Biology data submission"/>
        </authorList>
    </citation>
    <scope>NUCLEOTIDE SEQUENCE</scope>
    <source>
        <strain evidence="3">D6</strain>
    </source>
</reference>
<dbReference type="PROSITE" id="PS51257">
    <property type="entry name" value="PROKAR_LIPOPROTEIN"/>
    <property type="match status" value="1"/>
</dbReference>
<name>A0A9N8EXA5_9STRA</name>
<accession>A0A9N8EXA5</accession>
<keyword evidence="4" id="KW-1185">Reference proteome</keyword>
<dbReference type="Gene3D" id="3.40.1410.10">
    <property type="entry name" value="Chorismate lyase-like"/>
    <property type="match status" value="1"/>
</dbReference>
<dbReference type="Proteomes" id="UP001153069">
    <property type="component" value="Unassembled WGS sequence"/>
</dbReference>
<dbReference type="EMBL" id="CAICTM010001966">
    <property type="protein sequence ID" value="CAB9527266.1"/>
    <property type="molecule type" value="Genomic_DNA"/>
</dbReference>
<feature type="region of interest" description="Disordered" evidence="1">
    <location>
        <begin position="125"/>
        <end position="158"/>
    </location>
</feature>
<feature type="region of interest" description="Disordered" evidence="1">
    <location>
        <begin position="77"/>
        <end position="102"/>
    </location>
</feature>
<evidence type="ECO:0000256" key="2">
    <source>
        <dbReference type="SAM" id="SignalP"/>
    </source>
</evidence>
<evidence type="ECO:0000313" key="3">
    <source>
        <dbReference type="EMBL" id="CAB9527266.1"/>
    </source>
</evidence>
<comment type="caution">
    <text evidence="3">The sequence shown here is derived from an EMBL/GenBank/DDBJ whole genome shotgun (WGS) entry which is preliminary data.</text>
</comment>
<dbReference type="InterPro" id="IPR028978">
    <property type="entry name" value="Chorismate_lyase_/UTRA_dom_sf"/>
</dbReference>
<organism evidence="3 4">
    <name type="scientific">Seminavis robusta</name>
    <dbReference type="NCBI Taxonomy" id="568900"/>
    <lineage>
        <taxon>Eukaryota</taxon>
        <taxon>Sar</taxon>
        <taxon>Stramenopiles</taxon>
        <taxon>Ochrophyta</taxon>
        <taxon>Bacillariophyta</taxon>
        <taxon>Bacillariophyceae</taxon>
        <taxon>Bacillariophycidae</taxon>
        <taxon>Naviculales</taxon>
        <taxon>Naviculaceae</taxon>
        <taxon>Seminavis</taxon>
    </lineage>
</organism>
<protein>
    <submittedName>
        <fullName evidence="3">Uncharacterized protein</fullName>
    </submittedName>
</protein>
<feature type="compositionally biased region" description="Low complexity" evidence="1">
    <location>
        <begin position="129"/>
        <end position="150"/>
    </location>
</feature>